<dbReference type="EMBL" id="MCFK01001995">
    <property type="protein sequence ID" value="RKF64288.1"/>
    <property type="molecule type" value="Genomic_DNA"/>
</dbReference>
<feature type="region of interest" description="Disordered" evidence="1">
    <location>
        <begin position="270"/>
        <end position="308"/>
    </location>
</feature>
<evidence type="ECO:0000313" key="2">
    <source>
        <dbReference type="EMBL" id="RKF64288.1"/>
    </source>
</evidence>
<dbReference type="OrthoDB" id="10468358at2759"/>
<evidence type="ECO:0000313" key="3">
    <source>
        <dbReference type="Proteomes" id="UP000286134"/>
    </source>
</evidence>
<comment type="caution">
    <text evidence="2">The sequence shown here is derived from an EMBL/GenBank/DDBJ whole genome shotgun (WGS) entry which is preliminary data.</text>
</comment>
<sequence>MVLDILMKAFVAGLEEDSLRLDSIAHGATTTGSLAKTYDIVLESRRALSKIQKQLVLHTTKQKAEAFDEISRAPQSVNSIVARFSDQVPRREEHFSQFYNHSSRNCSQLLSSNNYHEISQSQLLRADSSNSCNTAPHVLANGYQGPPEHSIEAIINARVTREGTTILAKQDPKDKCGQLGHFSRFCTNPELQKWEQDLLKQLAIPRESNSACLSVQSIHDLEYNRSCGYFFAGLLPEELHKANLPSWPVPLGWISKSRRRLEQASNQNLNHMKYRPPTSPVNSSYKPLKQDPPICDIDDFADSEDDERRNGSYQANYIELSNSLADVPIAMMPAKYKSSSPNSPSVGRLRFINGL</sequence>
<keyword evidence="3" id="KW-1185">Reference proteome</keyword>
<name>A0A420I3K4_9PEZI</name>
<accession>A0A420I3K4</accession>
<dbReference type="AlphaFoldDB" id="A0A420I3K4"/>
<organism evidence="2 3">
    <name type="scientific">Erysiphe neolycopersici</name>
    <dbReference type="NCBI Taxonomy" id="212602"/>
    <lineage>
        <taxon>Eukaryota</taxon>
        <taxon>Fungi</taxon>
        <taxon>Dikarya</taxon>
        <taxon>Ascomycota</taxon>
        <taxon>Pezizomycotina</taxon>
        <taxon>Leotiomycetes</taxon>
        <taxon>Erysiphales</taxon>
        <taxon>Erysiphaceae</taxon>
        <taxon>Erysiphe</taxon>
    </lineage>
</organism>
<evidence type="ECO:0000256" key="1">
    <source>
        <dbReference type="SAM" id="MobiDB-lite"/>
    </source>
</evidence>
<dbReference type="STRING" id="212602.A0A420I3K4"/>
<gene>
    <name evidence="2" type="ORF">OnM2_019101</name>
</gene>
<protein>
    <submittedName>
        <fullName evidence="2">Uncharacterized protein</fullName>
    </submittedName>
</protein>
<proteinExistence type="predicted"/>
<dbReference type="Proteomes" id="UP000286134">
    <property type="component" value="Unassembled WGS sequence"/>
</dbReference>
<feature type="compositionally biased region" description="Acidic residues" evidence="1">
    <location>
        <begin position="296"/>
        <end position="305"/>
    </location>
</feature>
<reference evidence="2 3" key="1">
    <citation type="journal article" date="2018" name="BMC Genomics">
        <title>Comparative genome analyses reveal sequence features reflecting distinct modes of host-adaptation between dicot and monocot powdery mildew.</title>
        <authorList>
            <person name="Wu Y."/>
            <person name="Ma X."/>
            <person name="Pan Z."/>
            <person name="Kale S.D."/>
            <person name="Song Y."/>
            <person name="King H."/>
            <person name="Zhang Q."/>
            <person name="Presley C."/>
            <person name="Deng X."/>
            <person name="Wei C.I."/>
            <person name="Xiao S."/>
        </authorList>
    </citation>
    <scope>NUCLEOTIDE SEQUENCE [LARGE SCALE GENOMIC DNA]</scope>
    <source>
        <strain evidence="2">UMSG2</strain>
    </source>
</reference>